<sequence>MSCVHEVRYCLIPGCSTPAEKAVFNKQFSVDQPFCKNHARKCSCGKPRITRTLFPYRKEAIDQKMIDVMDAAYGTGCVAHELICRKVGCFEPRSHAYYSPISPKYVKLKHLSHYCPTHTPTCNVCGIQKCFPLNTKKIAFLDHCSHCDLNQYDRKIGNVVPSPYDCLTPLCNGVRSFIFTKERKWELRYFCHKCAPPKVIPAFIVDFSKGRISPLVETY</sequence>
<organism evidence="1">
    <name type="scientific">Hyperionvirus sp</name>
    <dbReference type="NCBI Taxonomy" id="2487770"/>
    <lineage>
        <taxon>Viruses</taxon>
        <taxon>Varidnaviria</taxon>
        <taxon>Bamfordvirae</taxon>
        <taxon>Nucleocytoviricota</taxon>
        <taxon>Megaviricetes</taxon>
        <taxon>Imitervirales</taxon>
        <taxon>Mimiviridae</taxon>
        <taxon>Klosneuvirinae</taxon>
    </lineage>
</organism>
<reference evidence="1" key="1">
    <citation type="submission" date="2018-10" db="EMBL/GenBank/DDBJ databases">
        <title>Hidden diversity of soil giant viruses.</title>
        <authorList>
            <person name="Schulz F."/>
            <person name="Alteio L."/>
            <person name="Goudeau D."/>
            <person name="Ryan E.M."/>
            <person name="Malmstrom R.R."/>
            <person name="Blanchard J."/>
            <person name="Woyke T."/>
        </authorList>
    </citation>
    <scope>NUCLEOTIDE SEQUENCE</scope>
    <source>
        <strain evidence="1">HYV1</strain>
    </source>
</reference>
<proteinExistence type="predicted"/>
<dbReference type="EMBL" id="MK072383">
    <property type="protein sequence ID" value="AYV82588.1"/>
    <property type="molecule type" value="Genomic_DNA"/>
</dbReference>
<accession>A0A3G5A5Y1</accession>
<protein>
    <submittedName>
        <fullName evidence="1">Uncharacterized protein</fullName>
    </submittedName>
</protein>
<evidence type="ECO:0000313" key="1">
    <source>
        <dbReference type="EMBL" id="AYV82588.1"/>
    </source>
</evidence>
<gene>
    <name evidence="1" type="ORF">Hyperionvirus1_167</name>
</gene>
<name>A0A3G5A5Y1_9VIRU</name>